<organism evidence="1 2">
    <name type="scientific">Solitalea koreensis</name>
    <dbReference type="NCBI Taxonomy" id="543615"/>
    <lineage>
        <taxon>Bacteria</taxon>
        <taxon>Pseudomonadati</taxon>
        <taxon>Bacteroidota</taxon>
        <taxon>Sphingobacteriia</taxon>
        <taxon>Sphingobacteriales</taxon>
        <taxon>Sphingobacteriaceae</taxon>
        <taxon>Solitalea</taxon>
    </lineage>
</organism>
<protein>
    <submittedName>
        <fullName evidence="1">Uncharacterized protein</fullName>
    </submittedName>
</protein>
<keyword evidence="2" id="KW-1185">Reference proteome</keyword>
<proteinExistence type="predicted"/>
<dbReference type="RefSeq" id="WP_142601944.1">
    <property type="nucleotide sequence ID" value="NZ_FXSZ01000002.1"/>
</dbReference>
<dbReference type="EMBL" id="FXSZ01000002">
    <property type="protein sequence ID" value="SMO48446.1"/>
    <property type="molecule type" value="Genomic_DNA"/>
</dbReference>
<sequence>MKAKEIREKYPLNFGPYKMKEKPTEKEVKGMELYRCCLFELYQSIRKGDWTLVGEIVGISADYAQKAFDRGGSAYHNEVVDALEEIIESRKHLLRNRKTK</sequence>
<dbReference type="Proteomes" id="UP000315971">
    <property type="component" value="Unassembled WGS sequence"/>
</dbReference>
<evidence type="ECO:0000313" key="2">
    <source>
        <dbReference type="Proteomes" id="UP000315971"/>
    </source>
</evidence>
<name>A0A521BMV4_9SPHI</name>
<reference evidence="1 2" key="1">
    <citation type="submission" date="2017-05" db="EMBL/GenBank/DDBJ databases">
        <authorList>
            <person name="Varghese N."/>
            <person name="Submissions S."/>
        </authorList>
    </citation>
    <scope>NUCLEOTIDE SEQUENCE [LARGE SCALE GENOMIC DNA]</scope>
    <source>
        <strain evidence="1 2">DSM 21342</strain>
    </source>
</reference>
<accession>A0A521BMV4</accession>
<gene>
    <name evidence="1" type="ORF">SAMN06265350_102350</name>
</gene>
<dbReference type="OrthoDB" id="1496109at2"/>
<evidence type="ECO:0000313" key="1">
    <source>
        <dbReference type="EMBL" id="SMO48446.1"/>
    </source>
</evidence>
<dbReference type="AlphaFoldDB" id="A0A521BMV4"/>